<evidence type="ECO:0000313" key="2">
    <source>
        <dbReference type="Proteomes" id="UP000030564"/>
    </source>
</evidence>
<proteinExistence type="predicted"/>
<reference evidence="1 2" key="1">
    <citation type="submission" date="2014-10" db="EMBL/GenBank/DDBJ databases">
        <title>Draft genome sequence of Pseudomonas chlororaphis EA105.</title>
        <authorList>
            <person name="McCully L.M."/>
            <person name="Bitzer A.S."/>
            <person name="Spence C."/>
            <person name="Bais H."/>
            <person name="Silby M.W."/>
        </authorList>
    </citation>
    <scope>NUCLEOTIDE SEQUENCE [LARGE SCALE GENOMIC DNA]</scope>
    <source>
        <strain evidence="1 2">EA105</strain>
    </source>
</reference>
<dbReference type="EMBL" id="JSFK01000033">
    <property type="protein sequence ID" value="KHA70592.1"/>
    <property type="molecule type" value="Genomic_DNA"/>
</dbReference>
<dbReference type="AlphaFoldDB" id="A0A0A6D773"/>
<gene>
    <name evidence="1" type="ORF">NZ35_25050</name>
</gene>
<protein>
    <submittedName>
        <fullName evidence="1">Uncharacterized protein</fullName>
    </submittedName>
</protein>
<name>A0A0A6D773_9PSED</name>
<sequence>MKIRNGFVGTAVMAAQENQLCIKGDEVERKKITSVLYALYKVRKSTVLIDMESITLTLQEDSSFHYVHKTFSKMLTDLIKSYHRGANAIVTSAGLDIWIDNGSGAESIRQRIQSDPNAQAVLKIIMEGAEQTGGAVRSVTDDASYAQWLRFHGLLVPTDVEQLERLLTFLQWEIPSADRIANYWEQINGHDGGSAALTEVQCREIRSLTGKLVPAGKSLLGMLYDNVKPVLHDGIDWETADEVLQELVHHDFSYDLAKKYIEALGWWGASAGEACDANDYAQILYTAILLQFDPRIGDEKQRNVIAGYDLYHPSVAADKTLASIRQGFEQHLVSQKIVPRALAPLASHMLLSSVAPALLINNVPTWLTAGSIGWVTFSQAVGMIELSIRGASRCVDYEDVMLFADMGSISNALGQLQGLTAVDVIIDWALINEVIVQNDLSASAASAAHVALVAYQMHVETMVNGVKAFSTPVPNRKKLALTALQQSIPECDFLEDPLLRPETFSNARVSMLDLHIEGELTSGAWDWNKTPHILSQYPQLMGLAINQRVFEDEVRKYHQQIHKAIATNVKLALSGMPPLDRDIFAKSKITFFTVRAPVTELVYPGSNYNLIGVGNKGPQSVEVQAKKDQARGRFAVIMIASHGDNKFLCYELFSLLGECRRNDALGDLVLQTQKMNMPARLDFKGSSTDAFFPLPETHHVPTDFQSYTQGTRPRPNASDIMVIEKLGTLAAPKTAPESKHSLYQFFINEHIENIAQFVITHRPVGSIDELVLAFTDLTERETLTKKTDEWVTYVIDLVVPFKRCIEDLASGERNKVVDGIYACTMDAIGIFFTVLGAPAKILTIAARTVSLTAKLASVVKYSLKLTVSTLNPIDGLPTAGYLATKSLLKNGLELSRQGVKLLDTATSQLHRLTGRRQSVDFLQVANLPQAGQGKWKPRSSTADVVNVCALNRNNQWYAISGRGTPWGKKLTDFQFQHAFTVPSVRPESYTRHIVQNSLPIVREKVDAAVKVLNLPKLNTKTDLAIGLFLGSTPGGRDELANLLKAVRLNIYNTSVSNFVLDSAKVDDQTIQVSQTHYSEWKKAGLHEKENIQYLSVNNQNLNRRFNAAGFNYGEIADDLLHEMFRAGAGKTDLIAATASMQNRNAVLNVAPLLNLAAGRLPKSGGGFHSATEARLNADSYALLTALLSQVETDAAVYFKNIEILKAAVAGSAGRTIDSEVLIELNSD</sequence>
<accession>A0A0A6D773</accession>
<comment type="caution">
    <text evidence="1">The sequence shown here is derived from an EMBL/GenBank/DDBJ whole genome shotgun (WGS) entry which is preliminary data.</text>
</comment>
<dbReference type="Proteomes" id="UP000030564">
    <property type="component" value="Unassembled WGS sequence"/>
</dbReference>
<organism evidence="1 2">
    <name type="scientific">Pseudomonas chlororaphis</name>
    <dbReference type="NCBI Taxonomy" id="587753"/>
    <lineage>
        <taxon>Bacteria</taxon>
        <taxon>Pseudomonadati</taxon>
        <taxon>Pseudomonadota</taxon>
        <taxon>Gammaproteobacteria</taxon>
        <taxon>Pseudomonadales</taxon>
        <taxon>Pseudomonadaceae</taxon>
        <taxon>Pseudomonas</taxon>
    </lineage>
</organism>
<evidence type="ECO:0000313" key="1">
    <source>
        <dbReference type="EMBL" id="KHA70592.1"/>
    </source>
</evidence>
<dbReference type="PATRIC" id="fig|587753.9.peg.4216"/>
<dbReference type="OrthoDB" id="7888920at2"/>